<comment type="similarity">
    <text evidence="1 2">Belongs to the Dps family.</text>
</comment>
<evidence type="ECO:0000259" key="3">
    <source>
        <dbReference type="Pfam" id="PF00210"/>
    </source>
</evidence>
<dbReference type="InterPro" id="IPR002177">
    <property type="entry name" value="DPS_DNA-bd"/>
</dbReference>
<dbReference type="AlphaFoldDB" id="A0A078L335"/>
<dbReference type="PANTHER" id="PTHR42932:SF3">
    <property type="entry name" value="DNA PROTECTION DURING STARVATION PROTEIN"/>
    <property type="match status" value="1"/>
</dbReference>
<dbReference type="GO" id="GO:0003677">
    <property type="term" value="F:DNA binding"/>
    <property type="evidence" value="ECO:0007669"/>
    <property type="project" value="UniProtKB-KW"/>
</dbReference>
<proteinExistence type="inferred from homology"/>
<dbReference type="PRINTS" id="PR01346">
    <property type="entry name" value="HELNAPAPROT"/>
</dbReference>
<accession>A0A078L335</accession>
<sequence>MSDVYNKLSVIMADTYALYLKTQNYHWHVRGPQFKGLHQLFEEQYIELADAVDLVAERIRTIGQNVPATFKEFESLKRIKDGNPNLSSNQMVSELAHDHDTLVKDLNQAMALAQENNDEGTANLLSDRIEAHEKSRWMLESSREIEV</sequence>
<dbReference type="PANTHER" id="PTHR42932">
    <property type="entry name" value="GENERAL STRESS PROTEIN 20U"/>
    <property type="match status" value="1"/>
</dbReference>
<dbReference type="PIRSF" id="PIRSF005900">
    <property type="entry name" value="Dps"/>
    <property type="match status" value="1"/>
</dbReference>
<dbReference type="OrthoDB" id="9797687at2"/>
<dbReference type="CDD" id="cd01043">
    <property type="entry name" value="DPS"/>
    <property type="match status" value="1"/>
</dbReference>
<dbReference type="InterPro" id="IPR012347">
    <property type="entry name" value="Ferritin-like"/>
</dbReference>
<dbReference type="STRING" id="1034943.BN59_02829"/>
<gene>
    <name evidence="4" type="primary">mrgA</name>
    <name evidence="4" type="ORF">BN59_02829</name>
</gene>
<feature type="domain" description="Ferritin/DPS" evidence="3">
    <location>
        <begin position="7"/>
        <end position="141"/>
    </location>
</feature>
<protein>
    <submittedName>
        <fullName evidence="4">Metalloregulation DNA-binding stress protein</fullName>
    </submittedName>
</protein>
<dbReference type="eggNOG" id="COG0783">
    <property type="taxonomic scope" value="Bacteria"/>
</dbReference>
<dbReference type="InterPro" id="IPR023188">
    <property type="entry name" value="DPS_DNA-bd_CS"/>
</dbReference>
<evidence type="ECO:0000256" key="1">
    <source>
        <dbReference type="ARBA" id="ARBA00009497"/>
    </source>
</evidence>
<dbReference type="PROSITE" id="PS00818">
    <property type="entry name" value="DPS_1"/>
    <property type="match status" value="1"/>
</dbReference>
<name>A0A078L335_9GAMM</name>
<dbReference type="Gene3D" id="1.20.1260.10">
    <property type="match status" value="1"/>
</dbReference>
<dbReference type="InterPro" id="IPR009078">
    <property type="entry name" value="Ferritin-like_SF"/>
</dbReference>
<dbReference type="SUPFAM" id="SSF47240">
    <property type="entry name" value="Ferritin-like"/>
    <property type="match status" value="1"/>
</dbReference>
<evidence type="ECO:0000313" key="4">
    <source>
        <dbReference type="EMBL" id="CDZ78519.1"/>
    </source>
</evidence>
<dbReference type="GO" id="GO:0008199">
    <property type="term" value="F:ferric iron binding"/>
    <property type="evidence" value="ECO:0007669"/>
    <property type="project" value="InterPro"/>
</dbReference>
<dbReference type="RefSeq" id="WP_044011653.1">
    <property type="nucleotide sequence ID" value="NZ_CCVW01000003.1"/>
</dbReference>
<dbReference type="Proteomes" id="UP000044071">
    <property type="component" value="Unassembled WGS sequence"/>
</dbReference>
<organism evidence="4 5">
    <name type="scientific">Legionella massiliensis</name>
    <dbReference type="NCBI Taxonomy" id="1034943"/>
    <lineage>
        <taxon>Bacteria</taxon>
        <taxon>Pseudomonadati</taxon>
        <taxon>Pseudomonadota</taxon>
        <taxon>Gammaproteobacteria</taxon>
        <taxon>Legionellales</taxon>
        <taxon>Legionellaceae</taxon>
        <taxon>Legionella</taxon>
    </lineage>
</organism>
<dbReference type="EMBL" id="CCSB01000003">
    <property type="protein sequence ID" value="CDZ78519.1"/>
    <property type="molecule type" value="Genomic_DNA"/>
</dbReference>
<dbReference type="InterPro" id="IPR008331">
    <property type="entry name" value="Ferritin_DPS_dom"/>
</dbReference>
<keyword evidence="5" id="KW-1185">Reference proteome</keyword>
<dbReference type="GO" id="GO:0016722">
    <property type="term" value="F:oxidoreductase activity, acting on metal ions"/>
    <property type="evidence" value="ECO:0007669"/>
    <property type="project" value="InterPro"/>
</dbReference>
<reference evidence="4 5" key="1">
    <citation type="submission" date="2014-06" db="EMBL/GenBank/DDBJ databases">
        <authorList>
            <person name="Urmite Genomes Urmite Genomes"/>
        </authorList>
    </citation>
    <scope>NUCLEOTIDE SEQUENCE [LARGE SCALE GENOMIC DNA]</scope>
</reference>
<keyword evidence="4" id="KW-0238">DNA-binding</keyword>
<dbReference type="Pfam" id="PF00210">
    <property type="entry name" value="Ferritin"/>
    <property type="match status" value="1"/>
</dbReference>
<evidence type="ECO:0000256" key="2">
    <source>
        <dbReference type="RuleBase" id="RU003875"/>
    </source>
</evidence>
<evidence type="ECO:0000313" key="5">
    <source>
        <dbReference type="Proteomes" id="UP000044071"/>
    </source>
</evidence>